<dbReference type="Gene3D" id="3.30.70.270">
    <property type="match status" value="1"/>
</dbReference>
<keyword evidence="10" id="KW-1185">Reference proteome</keyword>
<dbReference type="GO" id="GO:0003964">
    <property type="term" value="F:RNA-directed DNA polymerase activity"/>
    <property type="evidence" value="ECO:0007669"/>
    <property type="project" value="UniProtKB-KW"/>
</dbReference>
<dbReference type="EMBL" id="CP144696">
    <property type="protein sequence ID" value="WVZ13295.1"/>
    <property type="molecule type" value="Genomic_DNA"/>
</dbReference>
<dbReference type="GO" id="GO:0004519">
    <property type="term" value="F:endonuclease activity"/>
    <property type="evidence" value="ECO:0007669"/>
    <property type="project" value="UniProtKB-KW"/>
</dbReference>
<evidence type="ECO:0000256" key="1">
    <source>
        <dbReference type="ARBA" id="ARBA00022670"/>
    </source>
</evidence>
<dbReference type="FunFam" id="3.10.10.10:FF:000007">
    <property type="entry name" value="Retrovirus-related Pol polyprotein from transposon 17.6-like Protein"/>
    <property type="match status" value="1"/>
</dbReference>
<dbReference type="SUPFAM" id="SSF56672">
    <property type="entry name" value="DNA/RNA polymerases"/>
    <property type="match status" value="1"/>
</dbReference>
<dbReference type="CDD" id="cd01647">
    <property type="entry name" value="RT_LTR"/>
    <property type="match status" value="1"/>
</dbReference>
<keyword evidence="2" id="KW-0808">Transferase</keyword>
<dbReference type="AlphaFoldDB" id="A0AAQ3NNY5"/>
<dbReference type="PANTHER" id="PTHR24559:SF444">
    <property type="entry name" value="REVERSE TRANSCRIPTASE DOMAIN-CONTAINING PROTEIN"/>
    <property type="match status" value="1"/>
</dbReference>
<dbReference type="InterPro" id="IPR043128">
    <property type="entry name" value="Rev_trsase/Diguanyl_cyclase"/>
</dbReference>
<evidence type="ECO:0000259" key="8">
    <source>
        <dbReference type="PROSITE" id="PS50878"/>
    </source>
</evidence>
<evidence type="ECO:0000256" key="4">
    <source>
        <dbReference type="ARBA" id="ARBA00022722"/>
    </source>
</evidence>
<organism evidence="9 10">
    <name type="scientific">Vigna mungo</name>
    <name type="common">Black gram</name>
    <name type="synonym">Phaseolus mungo</name>
    <dbReference type="NCBI Taxonomy" id="3915"/>
    <lineage>
        <taxon>Eukaryota</taxon>
        <taxon>Viridiplantae</taxon>
        <taxon>Streptophyta</taxon>
        <taxon>Embryophyta</taxon>
        <taxon>Tracheophyta</taxon>
        <taxon>Spermatophyta</taxon>
        <taxon>Magnoliopsida</taxon>
        <taxon>eudicotyledons</taxon>
        <taxon>Gunneridae</taxon>
        <taxon>Pentapetalae</taxon>
        <taxon>rosids</taxon>
        <taxon>fabids</taxon>
        <taxon>Fabales</taxon>
        <taxon>Fabaceae</taxon>
        <taxon>Papilionoideae</taxon>
        <taxon>50 kb inversion clade</taxon>
        <taxon>NPAAA clade</taxon>
        <taxon>indigoferoid/millettioid clade</taxon>
        <taxon>Phaseoleae</taxon>
        <taxon>Vigna</taxon>
    </lineage>
</organism>
<dbReference type="InterPro" id="IPR043502">
    <property type="entry name" value="DNA/RNA_pol_sf"/>
</dbReference>
<evidence type="ECO:0000256" key="3">
    <source>
        <dbReference type="ARBA" id="ARBA00022695"/>
    </source>
</evidence>
<keyword evidence="5" id="KW-0255">Endonuclease</keyword>
<proteinExistence type="predicted"/>
<dbReference type="Gene3D" id="3.10.10.10">
    <property type="entry name" value="HIV Type 1 Reverse Transcriptase, subunit A, domain 1"/>
    <property type="match status" value="1"/>
</dbReference>
<keyword evidence="3" id="KW-0548">Nucleotidyltransferase</keyword>
<evidence type="ECO:0000256" key="6">
    <source>
        <dbReference type="ARBA" id="ARBA00022801"/>
    </source>
</evidence>
<evidence type="ECO:0000256" key="7">
    <source>
        <dbReference type="ARBA" id="ARBA00022918"/>
    </source>
</evidence>
<evidence type="ECO:0000313" key="10">
    <source>
        <dbReference type="Proteomes" id="UP001374535"/>
    </source>
</evidence>
<gene>
    <name evidence="9" type="ORF">V8G54_017825</name>
</gene>
<sequence>MLISGEIRPSTSAFSSLVLLVKKKDNTWRFCVDYRALNDITVPDSFPIPTIDELLDELGAAFWFSKLDLLQGYHQIRMKPEDIHKTAFRTHDGHFEFRVLPFGLSNAPATFQATMNALFRSHLRKFIIIFFYDILIYSTTWEDHLLHLKITFELLYANHFYLKQSKCSFALQQVEYLGHVVSAGSVGSDSSKIEAMLQ</sequence>
<dbReference type="Pfam" id="PF00078">
    <property type="entry name" value="RVT_1"/>
    <property type="match status" value="1"/>
</dbReference>
<keyword evidence="6" id="KW-0378">Hydrolase</keyword>
<dbReference type="InterPro" id="IPR000477">
    <property type="entry name" value="RT_dom"/>
</dbReference>
<evidence type="ECO:0000256" key="5">
    <source>
        <dbReference type="ARBA" id="ARBA00022759"/>
    </source>
</evidence>
<dbReference type="InterPro" id="IPR053134">
    <property type="entry name" value="RNA-dir_DNA_polymerase"/>
</dbReference>
<keyword evidence="1" id="KW-0645">Protease</keyword>
<dbReference type="GO" id="GO:0008233">
    <property type="term" value="F:peptidase activity"/>
    <property type="evidence" value="ECO:0007669"/>
    <property type="project" value="UniProtKB-KW"/>
</dbReference>
<feature type="domain" description="Reverse transcriptase" evidence="8">
    <location>
        <begin position="2"/>
        <end position="181"/>
    </location>
</feature>
<dbReference type="PROSITE" id="PS50878">
    <property type="entry name" value="RT_POL"/>
    <property type="match status" value="1"/>
</dbReference>
<dbReference type="Proteomes" id="UP001374535">
    <property type="component" value="Chromosome 5"/>
</dbReference>
<keyword evidence="4" id="KW-0540">Nuclease</keyword>
<dbReference type="PANTHER" id="PTHR24559">
    <property type="entry name" value="TRANSPOSON TY3-I GAG-POL POLYPROTEIN"/>
    <property type="match status" value="1"/>
</dbReference>
<evidence type="ECO:0000313" key="9">
    <source>
        <dbReference type="EMBL" id="WVZ13295.1"/>
    </source>
</evidence>
<dbReference type="GO" id="GO:0006508">
    <property type="term" value="P:proteolysis"/>
    <property type="evidence" value="ECO:0007669"/>
    <property type="project" value="UniProtKB-KW"/>
</dbReference>
<name>A0AAQ3NNY5_VIGMU</name>
<evidence type="ECO:0000256" key="2">
    <source>
        <dbReference type="ARBA" id="ARBA00022679"/>
    </source>
</evidence>
<accession>A0AAQ3NNY5</accession>
<protein>
    <recommendedName>
        <fullName evidence="8">Reverse transcriptase domain-containing protein</fullName>
    </recommendedName>
</protein>
<keyword evidence="7" id="KW-0695">RNA-directed DNA polymerase</keyword>
<reference evidence="9 10" key="1">
    <citation type="journal article" date="2023" name="Life. Sci Alliance">
        <title>Evolutionary insights into 3D genome organization and epigenetic landscape of Vigna mungo.</title>
        <authorList>
            <person name="Junaid A."/>
            <person name="Singh B."/>
            <person name="Bhatia S."/>
        </authorList>
    </citation>
    <scope>NUCLEOTIDE SEQUENCE [LARGE SCALE GENOMIC DNA]</scope>
    <source>
        <strain evidence="9">Urdbean</strain>
    </source>
</reference>